<dbReference type="EMBL" id="JACCKA010000086">
    <property type="protein sequence ID" value="NZA27761.1"/>
    <property type="molecule type" value="Genomic_DNA"/>
</dbReference>
<name>A0A853JEK1_9GAMM</name>
<evidence type="ECO:0000313" key="3">
    <source>
        <dbReference type="EMBL" id="NZA27761.1"/>
    </source>
</evidence>
<evidence type="ECO:0000313" key="4">
    <source>
        <dbReference type="Proteomes" id="UP000578091"/>
    </source>
</evidence>
<dbReference type="AlphaFoldDB" id="A0A853JEK1"/>
<feature type="transmembrane region" description="Helical" evidence="1">
    <location>
        <begin position="152"/>
        <end position="173"/>
    </location>
</feature>
<proteinExistence type="predicted"/>
<comment type="caution">
    <text evidence="3">The sequence shown here is derived from an EMBL/GenBank/DDBJ whole genome shotgun (WGS) entry which is preliminary data.</text>
</comment>
<dbReference type="Pfam" id="PF18920">
    <property type="entry name" value="DUF5671"/>
    <property type="match status" value="1"/>
</dbReference>
<evidence type="ECO:0000259" key="2">
    <source>
        <dbReference type="Pfam" id="PF18920"/>
    </source>
</evidence>
<feature type="transmembrane region" description="Helical" evidence="1">
    <location>
        <begin position="67"/>
        <end position="92"/>
    </location>
</feature>
<dbReference type="RefSeq" id="WP_180679530.1">
    <property type="nucleotide sequence ID" value="NZ_JACCKA010000086.1"/>
</dbReference>
<keyword evidence="1" id="KW-0472">Membrane</keyword>
<evidence type="ECO:0000256" key="1">
    <source>
        <dbReference type="SAM" id="Phobius"/>
    </source>
</evidence>
<keyword evidence="1" id="KW-1133">Transmembrane helix</keyword>
<organism evidence="3 4">
    <name type="scientific">Luteimonas salinisoli</name>
    <dbReference type="NCBI Taxonomy" id="2752307"/>
    <lineage>
        <taxon>Bacteria</taxon>
        <taxon>Pseudomonadati</taxon>
        <taxon>Pseudomonadota</taxon>
        <taxon>Gammaproteobacteria</taxon>
        <taxon>Lysobacterales</taxon>
        <taxon>Lysobacteraceae</taxon>
        <taxon>Luteimonas</taxon>
    </lineage>
</organism>
<feature type="domain" description="DUF5671" evidence="2">
    <location>
        <begin position="66"/>
        <end position="202"/>
    </location>
</feature>
<gene>
    <name evidence="3" type="ORF">H0E84_15385</name>
</gene>
<reference evidence="3 4" key="1">
    <citation type="submission" date="2020-07" db="EMBL/GenBank/DDBJ databases">
        <title>Luteimonas sp. SJ-92.</title>
        <authorList>
            <person name="Huang X.-X."/>
            <person name="Xu L."/>
            <person name="Sun J.-Q."/>
        </authorList>
    </citation>
    <scope>NUCLEOTIDE SEQUENCE [LARGE SCALE GENOMIC DNA]</scope>
    <source>
        <strain evidence="3 4">SJ-92</strain>
    </source>
</reference>
<keyword evidence="4" id="KW-1185">Reference proteome</keyword>
<feature type="transmembrane region" description="Helical" evidence="1">
    <location>
        <begin position="112"/>
        <end position="131"/>
    </location>
</feature>
<accession>A0A853JEK1</accession>
<keyword evidence="1" id="KW-0812">Transmembrane</keyword>
<sequence length="214" mass="23585">MAAATRDLELFVREALGRGESREAIAGALAAAGWPPEQARAALDAYAEVAFPVPVPRPRPYLSPREAFLYLVLFATLYVSAFHLGSLLFDLITRAFPDPADGEFVVNRLARSMRWSTASVLIAFPVFLYVAHLLGRELARSPVKRLSAVRRWLTYLTLFIAAAVLVGDMIALVYNLLGGELTTRFVLKVLVAAAIAGTVFGYYLGDLRREEREP</sequence>
<protein>
    <recommendedName>
        <fullName evidence="2">DUF5671 domain-containing protein</fullName>
    </recommendedName>
</protein>
<dbReference type="InterPro" id="IPR043728">
    <property type="entry name" value="DUF5671"/>
</dbReference>
<feature type="transmembrane region" description="Helical" evidence="1">
    <location>
        <begin position="185"/>
        <end position="205"/>
    </location>
</feature>
<dbReference type="Proteomes" id="UP000578091">
    <property type="component" value="Unassembled WGS sequence"/>
</dbReference>